<dbReference type="RefSeq" id="WP_210156476.1">
    <property type="nucleotide sequence ID" value="NZ_JAFCNB010000007.1"/>
</dbReference>
<dbReference type="EMBL" id="JAFCNB010000007">
    <property type="protein sequence ID" value="MBP2705182.1"/>
    <property type="molecule type" value="Genomic_DNA"/>
</dbReference>
<reference evidence="3" key="1">
    <citation type="submission" date="2021-02" db="EMBL/GenBank/DDBJ databases">
        <title>Draft genome sequence of Microbispora sp. RL4-1S isolated from rice leaves in Thailand.</title>
        <authorList>
            <person name="Muangham S."/>
            <person name="Duangmal K."/>
        </authorList>
    </citation>
    <scope>NUCLEOTIDE SEQUENCE</scope>
    <source>
        <strain evidence="3">RL4-1S</strain>
    </source>
</reference>
<proteinExistence type="predicted"/>
<dbReference type="Pfam" id="PF00535">
    <property type="entry name" value="Glycos_transf_2"/>
    <property type="match status" value="1"/>
</dbReference>
<dbReference type="SUPFAM" id="SSF53448">
    <property type="entry name" value="Nucleotide-diphospho-sugar transferases"/>
    <property type="match status" value="1"/>
</dbReference>
<sequence>MFEQVVTEAVRRSRYVIVYHVGLETPPEVEGVRATVDLDGALSRAPSPEFEVVEVLVLAGTPTDLRRAASLQASLSMARAVVVMVAEAPHWYPAPAPSLTPAHRWRTLTELRVHKPAGAAWAVEARFSAHAPAGRVLAATARAFAGNRLDTVDSSPVAALAGPGAAAWRPGDPNASVTPPAGPLPLRIGAPGGDVVVRTVADPPEWDGPRPPVDLTPPEELSWERIGRPGGGALLARDLSDPRLVPPVDDRSVNPINFVTTPRRGVGDLVTEGDRWAVTHEGEVMTRIAPSGCVTVVDVSRIRQLRGLRIDWRRGHSGPLAAVRAVASLAAAGVPLIGGELPKWAGALGPELAGLLGSVTEDDLADDLRREEYSIRLRRRALRDHGVRARWEQMGAPAGRRPLTSVLLPTRRPDMLGFALGQISRQRDADLEVILALHGIPREHPSVASALAGFDRPITVLEIGAGTVFGEVLNQAAARASGSFLLKMDDDDWYGPDFLADLLLAQSYSGADVVGTAPEFVYLASIDVTVHREQITEQITNFIAGGTILATRSAFEAVGGFRPIPSTVDTQFQHAIQIAGGQIYRAHGLGYILRRGPAASHTWREPIGTFLKRNRRQWRGFRPNALMELPEGAAVAEGVR</sequence>
<dbReference type="Gene3D" id="3.90.550.10">
    <property type="entry name" value="Spore Coat Polysaccharide Biosynthesis Protein SpsA, Chain A"/>
    <property type="match status" value="1"/>
</dbReference>
<keyword evidence="4" id="KW-1185">Reference proteome</keyword>
<feature type="domain" description="Glycosyltransferase 2-like" evidence="2">
    <location>
        <begin position="412"/>
        <end position="522"/>
    </location>
</feature>
<feature type="region of interest" description="Disordered" evidence="1">
    <location>
        <begin position="202"/>
        <end position="221"/>
    </location>
</feature>
<evidence type="ECO:0000313" key="3">
    <source>
        <dbReference type="EMBL" id="MBP2705182.1"/>
    </source>
</evidence>
<gene>
    <name evidence="3" type="ORF">JOL79_15305</name>
</gene>
<comment type="caution">
    <text evidence="3">The sequence shown here is derived from an EMBL/GenBank/DDBJ whole genome shotgun (WGS) entry which is preliminary data.</text>
</comment>
<dbReference type="AlphaFoldDB" id="A0A940WJQ7"/>
<name>A0A940WJQ7_9ACTN</name>
<evidence type="ECO:0000256" key="1">
    <source>
        <dbReference type="SAM" id="MobiDB-lite"/>
    </source>
</evidence>
<evidence type="ECO:0000259" key="2">
    <source>
        <dbReference type="Pfam" id="PF00535"/>
    </source>
</evidence>
<protein>
    <submittedName>
        <fullName evidence="3">Glycosyltransferase</fullName>
    </submittedName>
</protein>
<dbReference type="Proteomes" id="UP000674234">
    <property type="component" value="Unassembled WGS sequence"/>
</dbReference>
<dbReference type="InterPro" id="IPR001173">
    <property type="entry name" value="Glyco_trans_2-like"/>
</dbReference>
<organism evidence="3 4">
    <name type="scientific">Microbispora oryzae</name>
    <dbReference type="NCBI Taxonomy" id="2806554"/>
    <lineage>
        <taxon>Bacteria</taxon>
        <taxon>Bacillati</taxon>
        <taxon>Actinomycetota</taxon>
        <taxon>Actinomycetes</taxon>
        <taxon>Streptosporangiales</taxon>
        <taxon>Streptosporangiaceae</taxon>
        <taxon>Microbispora</taxon>
    </lineage>
</organism>
<dbReference type="CDD" id="cd00761">
    <property type="entry name" value="Glyco_tranf_GTA_type"/>
    <property type="match status" value="1"/>
</dbReference>
<dbReference type="InterPro" id="IPR029044">
    <property type="entry name" value="Nucleotide-diphossugar_trans"/>
</dbReference>
<evidence type="ECO:0000313" key="4">
    <source>
        <dbReference type="Proteomes" id="UP000674234"/>
    </source>
</evidence>
<accession>A0A940WJQ7</accession>